<dbReference type="Proteomes" id="UP000314986">
    <property type="component" value="Unassembled WGS sequence"/>
</dbReference>
<dbReference type="GO" id="GO:1990404">
    <property type="term" value="F:NAD+-protein mono-ADP-ribosyltransferase activity"/>
    <property type="evidence" value="ECO:0007669"/>
    <property type="project" value="TreeGrafter"/>
</dbReference>
<keyword evidence="2" id="KW-0328">Glycosyltransferase</keyword>
<evidence type="ECO:0000313" key="9">
    <source>
        <dbReference type="Ensembl" id="ENSCMIP00000036062.1"/>
    </source>
</evidence>
<comment type="subcellular location">
    <subcellularLocation>
        <location evidence="1">Nucleus</location>
    </subcellularLocation>
</comment>
<gene>
    <name evidence="9" type="primary">LOC103188935</name>
</gene>
<dbReference type="GO" id="GO:0070212">
    <property type="term" value="P:protein poly-ADP-ribosylation"/>
    <property type="evidence" value="ECO:0007669"/>
    <property type="project" value="TreeGrafter"/>
</dbReference>
<evidence type="ECO:0000256" key="6">
    <source>
        <dbReference type="ARBA" id="ARBA00024347"/>
    </source>
</evidence>
<dbReference type="Gene3D" id="3.40.220.10">
    <property type="entry name" value="Leucine Aminopeptidase, subunit E, domain 1"/>
    <property type="match status" value="1"/>
</dbReference>
<accession>A0A4W3J264</accession>
<reference evidence="10" key="1">
    <citation type="journal article" date="2006" name="Science">
        <title>Ancient noncoding elements conserved in the human genome.</title>
        <authorList>
            <person name="Venkatesh B."/>
            <person name="Kirkness E.F."/>
            <person name="Loh Y.H."/>
            <person name="Halpern A.L."/>
            <person name="Lee A.P."/>
            <person name="Johnson J."/>
            <person name="Dandona N."/>
            <person name="Viswanathan L.D."/>
            <person name="Tay A."/>
            <person name="Venter J.C."/>
            <person name="Strausberg R.L."/>
            <person name="Brenner S."/>
        </authorList>
    </citation>
    <scope>NUCLEOTIDE SEQUENCE [LARGE SCALE GENOMIC DNA]</scope>
</reference>
<evidence type="ECO:0000256" key="1">
    <source>
        <dbReference type="ARBA" id="ARBA00004123"/>
    </source>
</evidence>
<reference evidence="10" key="2">
    <citation type="journal article" date="2007" name="PLoS Biol.">
        <title>Survey sequencing and comparative analysis of the elephant shark (Callorhinchus milii) genome.</title>
        <authorList>
            <person name="Venkatesh B."/>
            <person name="Kirkness E.F."/>
            <person name="Loh Y.H."/>
            <person name="Halpern A.L."/>
            <person name="Lee A.P."/>
            <person name="Johnson J."/>
            <person name="Dandona N."/>
            <person name="Viswanathan L.D."/>
            <person name="Tay A."/>
            <person name="Venter J.C."/>
            <person name="Strausberg R.L."/>
            <person name="Brenner S."/>
        </authorList>
    </citation>
    <scope>NUCLEOTIDE SEQUENCE [LARGE SCALE GENOMIC DNA]</scope>
</reference>
<dbReference type="GO" id="GO:0005737">
    <property type="term" value="C:cytoplasm"/>
    <property type="evidence" value="ECO:0007669"/>
    <property type="project" value="TreeGrafter"/>
</dbReference>
<dbReference type="PROSITE" id="PS51059">
    <property type="entry name" value="PARP_CATALYTIC"/>
    <property type="match status" value="1"/>
</dbReference>
<keyword evidence="4" id="KW-0520">NAD</keyword>
<dbReference type="SUPFAM" id="SSF56399">
    <property type="entry name" value="ADP-ribosylation"/>
    <property type="match status" value="1"/>
</dbReference>
<reference evidence="10" key="3">
    <citation type="journal article" date="2014" name="Nature">
        <title>Elephant shark genome provides unique insights into gnathostome evolution.</title>
        <authorList>
            <consortium name="International Elephant Shark Genome Sequencing Consortium"/>
            <person name="Venkatesh B."/>
            <person name="Lee A.P."/>
            <person name="Ravi V."/>
            <person name="Maurya A.K."/>
            <person name="Lian M.M."/>
            <person name="Swann J.B."/>
            <person name="Ohta Y."/>
            <person name="Flajnik M.F."/>
            <person name="Sutoh Y."/>
            <person name="Kasahara M."/>
            <person name="Hoon S."/>
            <person name="Gangu V."/>
            <person name="Roy S.W."/>
            <person name="Irimia M."/>
            <person name="Korzh V."/>
            <person name="Kondrychyn I."/>
            <person name="Lim Z.W."/>
            <person name="Tay B.H."/>
            <person name="Tohari S."/>
            <person name="Kong K.W."/>
            <person name="Ho S."/>
            <person name="Lorente-Galdos B."/>
            <person name="Quilez J."/>
            <person name="Marques-Bonet T."/>
            <person name="Raney B.J."/>
            <person name="Ingham P.W."/>
            <person name="Tay A."/>
            <person name="Hillier L.W."/>
            <person name="Minx P."/>
            <person name="Boehm T."/>
            <person name="Wilson R.K."/>
            <person name="Brenner S."/>
            <person name="Warren W.C."/>
        </authorList>
    </citation>
    <scope>NUCLEOTIDE SEQUENCE [LARGE SCALE GENOMIC DNA]</scope>
</reference>
<dbReference type="InterPro" id="IPR012317">
    <property type="entry name" value="Poly(ADP-ribose)pol_cat_dom"/>
</dbReference>
<proteinExistence type="inferred from homology"/>
<dbReference type="Gene3D" id="3.90.228.10">
    <property type="match status" value="1"/>
</dbReference>
<dbReference type="GO" id="GO:0010629">
    <property type="term" value="P:negative regulation of gene expression"/>
    <property type="evidence" value="ECO:0007669"/>
    <property type="project" value="TreeGrafter"/>
</dbReference>
<organism evidence="9 10">
    <name type="scientific">Callorhinchus milii</name>
    <name type="common">Ghost shark</name>
    <dbReference type="NCBI Taxonomy" id="7868"/>
    <lineage>
        <taxon>Eukaryota</taxon>
        <taxon>Metazoa</taxon>
        <taxon>Chordata</taxon>
        <taxon>Craniata</taxon>
        <taxon>Vertebrata</taxon>
        <taxon>Chondrichthyes</taxon>
        <taxon>Holocephali</taxon>
        <taxon>Chimaeriformes</taxon>
        <taxon>Callorhinchidae</taxon>
        <taxon>Callorhinchus</taxon>
    </lineage>
</organism>
<feature type="domain" description="Macro" evidence="8">
    <location>
        <begin position="24"/>
        <end position="186"/>
    </location>
</feature>
<keyword evidence="3" id="KW-0808">Transferase</keyword>
<dbReference type="PANTHER" id="PTHR14453">
    <property type="entry name" value="PARP/ZINC FINGER CCCH TYPE DOMAIN CONTAINING PROTEIN"/>
    <property type="match status" value="1"/>
</dbReference>
<evidence type="ECO:0000259" key="7">
    <source>
        <dbReference type="PROSITE" id="PS51059"/>
    </source>
</evidence>
<keyword evidence="10" id="KW-1185">Reference proteome</keyword>
<dbReference type="GO" id="GO:0003714">
    <property type="term" value="F:transcription corepressor activity"/>
    <property type="evidence" value="ECO:0007669"/>
    <property type="project" value="TreeGrafter"/>
</dbReference>
<reference evidence="9" key="4">
    <citation type="submission" date="2025-08" db="UniProtKB">
        <authorList>
            <consortium name="Ensembl"/>
        </authorList>
    </citation>
    <scope>IDENTIFICATION</scope>
</reference>
<reference evidence="9" key="5">
    <citation type="submission" date="2025-09" db="UniProtKB">
        <authorList>
            <consortium name="Ensembl"/>
        </authorList>
    </citation>
    <scope>IDENTIFICATION</scope>
</reference>
<sequence length="321" mass="36760">MAISNVAMITSLPEQVFGRTSLPKEYLAEMKVGEILLQVVLGDITKETTDIIVNSTASFEMKTGRIEFFDEVMERVDKGRTNRQEIITKGGSLLCKNTIHLIAQEEPEKTKSGVVKALHICETNRIPSITFSTIGTGLISYLFLKNYSYYNWCYNYDYICSEFIFSAQIKRIQNLSLWKKYLLEKKTISEKNALGNKNERILFHKPTRQSVEMIRGHSAHRVCAVYGKGSYFCTEGASSIHDTYSSIKANRAIHRLKYMFRARVITGEFCQGVNNMIVPPVKNTSYPTDLYDSVVDNPLVPSLFVIFKDIQAYPEYFIEYY</sequence>
<dbReference type="Ensembl" id="ENSCMIT00000036592.1">
    <property type="protein sequence ID" value="ENSCMIP00000036062.1"/>
    <property type="gene ID" value="ENSCMIG00000015233.1"/>
</dbReference>
<dbReference type="InterPro" id="IPR002589">
    <property type="entry name" value="Macro_dom"/>
</dbReference>
<keyword evidence="5" id="KW-0539">Nucleus</keyword>
<evidence type="ECO:0000313" key="10">
    <source>
        <dbReference type="Proteomes" id="UP000314986"/>
    </source>
</evidence>
<dbReference type="InterPro" id="IPR052056">
    <property type="entry name" value="Mono-ARTD/PARP"/>
</dbReference>
<evidence type="ECO:0000256" key="3">
    <source>
        <dbReference type="ARBA" id="ARBA00022679"/>
    </source>
</evidence>
<name>A0A4W3J264_CALMI</name>
<dbReference type="PROSITE" id="PS51154">
    <property type="entry name" value="MACRO"/>
    <property type="match status" value="1"/>
</dbReference>
<evidence type="ECO:0000256" key="2">
    <source>
        <dbReference type="ARBA" id="ARBA00022676"/>
    </source>
</evidence>
<dbReference type="PANTHER" id="PTHR14453:SF102">
    <property type="entry name" value="PROTEIN MONO-ADP-RIBOSYLTRANSFERASE PARP14-LIKE"/>
    <property type="match status" value="1"/>
</dbReference>
<evidence type="ECO:0000256" key="4">
    <source>
        <dbReference type="ARBA" id="ARBA00023027"/>
    </source>
</evidence>
<dbReference type="InterPro" id="IPR043472">
    <property type="entry name" value="Macro_dom-like"/>
</dbReference>
<comment type="similarity">
    <text evidence="6">Belongs to the ARTD/PARP family.</text>
</comment>
<evidence type="ECO:0000256" key="5">
    <source>
        <dbReference type="ARBA" id="ARBA00023242"/>
    </source>
</evidence>
<dbReference type="GO" id="GO:0003950">
    <property type="term" value="F:NAD+ poly-ADP-ribosyltransferase activity"/>
    <property type="evidence" value="ECO:0007669"/>
    <property type="project" value="InterPro"/>
</dbReference>
<dbReference type="GO" id="GO:0005634">
    <property type="term" value="C:nucleus"/>
    <property type="evidence" value="ECO:0007669"/>
    <property type="project" value="UniProtKB-SubCell"/>
</dbReference>
<feature type="domain" description="PARP catalytic" evidence="7">
    <location>
        <begin position="106"/>
        <end position="321"/>
    </location>
</feature>
<protein>
    <submittedName>
        <fullName evidence="9">Poly [ADP-ribose] polymerase 14-like</fullName>
    </submittedName>
</protein>
<dbReference type="GeneTree" id="ENSGT00940000154311"/>
<evidence type="ECO:0000259" key="8">
    <source>
        <dbReference type="PROSITE" id="PS51154"/>
    </source>
</evidence>
<dbReference type="AlphaFoldDB" id="A0A4W3J264"/>
<dbReference type="SUPFAM" id="SSF52949">
    <property type="entry name" value="Macro domain-like"/>
    <property type="match status" value="1"/>
</dbReference>